<dbReference type="FunFam" id="3.30.70.330:FF:000072">
    <property type="entry name" value="heterogeneous nuclear ribonucleoprotein L isoform X1"/>
    <property type="match status" value="1"/>
</dbReference>
<evidence type="ECO:0000256" key="3">
    <source>
        <dbReference type="ARBA" id="ARBA00022884"/>
    </source>
</evidence>
<comment type="caution">
    <text evidence="7">The sequence shown here is derived from an EMBL/GenBank/DDBJ whole genome shotgun (WGS) entry which is preliminary data.</text>
</comment>
<feature type="region of interest" description="Disordered" evidence="5">
    <location>
        <begin position="189"/>
        <end position="215"/>
    </location>
</feature>
<organism evidence="7 8">
    <name type="scientific">Meganyctiphanes norvegica</name>
    <name type="common">Northern krill</name>
    <name type="synonym">Thysanopoda norvegica</name>
    <dbReference type="NCBI Taxonomy" id="48144"/>
    <lineage>
        <taxon>Eukaryota</taxon>
        <taxon>Metazoa</taxon>
        <taxon>Ecdysozoa</taxon>
        <taxon>Arthropoda</taxon>
        <taxon>Crustacea</taxon>
        <taxon>Multicrustacea</taxon>
        <taxon>Malacostraca</taxon>
        <taxon>Eumalacostraca</taxon>
        <taxon>Eucarida</taxon>
        <taxon>Euphausiacea</taxon>
        <taxon>Euphausiidae</taxon>
        <taxon>Meganyctiphanes</taxon>
    </lineage>
</organism>
<evidence type="ECO:0000313" key="7">
    <source>
        <dbReference type="EMBL" id="CAL4059557.1"/>
    </source>
</evidence>
<sequence>MREFAPKDTMANRKGEPETPNHVLLMTILNPAYPITVDVIHTICQPYGNVLRIVIFKKNGVQAMVEFDSLDTATRSREGLQGADIYSGCCTLRIEYAKPTKLNVYKNDAESWDFTNPNVGAAKQNENNGGGGGGSSRPPLLQEPRFGGGMNGQMGGPRNSALFTGPMADRFALNNGVVNGGLRGGGLGGGAGPGAGGPPFLGGAGGPGGGTLSAMGQPAPGIPQQGAVLMVYGLNKDRMNADRIFNLLCLYGNVVRIKFLKTKEGCAMVQMGDALAVERAVANLNNTTFFNCKMQLGYSKQAFLADVQQPYELPDGTPSFKDYMGNKNNRFINPEMASKNRIQPPSKILHFFNTPPGLQEEQLNQVFLDADITPPKSIKLFPSKTERSSSGLLEFTNISEALEGLVTSNHAPIPNPSSKFPFIMKLCFSSSRHIPNKMAPVAE</sequence>
<dbReference type="InterPro" id="IPR035979">
    <property type="entry name" value="RBD_domain_sf"/>
</dbReference>
<dbReference type="NCBIfam" id="TIGR01649">
    <property type="entry name" value="hnRNP-L_PTB"/>
    <property type="match status" value="1"/>
</dbReference>
<dbReference type="Gene3D" id="3.30.70.330">
    <property type="match status" value="3"/>
</dbReference>
<dbReference type="EMBL" id="CAXKWB010000159">
    <property type="protein sequence ID" value="CAL4059557.1"/>
    <property type="molecule type" value="Genomic_DNA"/>
</dbReference>
<dbReference type="CDD" id="cd12424">
    <property type="entry name" value="RRM3_hnRNPL_like"/>
    <property type="match status" value="1"/>
</dbReference>
<dbReference type="CDD" id="cd12694">
    <property type="entry name" value="RRM2_hnRNPL_like"/>
    <property type="match status" value="1"/>
</dbReference>
<reference evidence="7 8" key="1">
    <citation type="submission" date="2024-05" db="EMBL/GenBank/DDBJ databases">
        <authorList>
            <person name="Wallberg A."/>
        </authorList>
    </citation>
    <scope>NUCLEOTIDE SEQUENCE [LARGE SCALE GENOMIC DNA]</scope>
</reference>
<keyword evidence="1" id="KW-0597">Phosphoprotein</keyword>
<dbReference type="AlphaFoldDB" id="A0AAV2PL26"/>
<dbReference type="InterPro" id="IPR012677">
    <property type="entry name" value="Nucleotide-bd_a/b_plait_sf"/>
</dbReference>
<evidence type="ECO:0000256" key="1">
    <source>
        <dbReference type="ARBA" id="ARBA00022553"/>
    </source>
</evidence>
<feature type="compositionally biased region" description="Gly residues" evidence="5">
    <location>
        <begin position="189"/>
        <end position="211"/>
    </location>
</feature>
<dbReference type="Pfam" id="PF13893">
    <property type="entry name" value="RRM_5"/>
    <property type="match status" value="1"/>
</dbReference>
<dbReference type="Proteomes" id="UP001497623">
    <property type="component" value="Unassembled WGS sequence"/>
</dbReference>
<dbReference type="Pfam" id="PF22976">
    <property type="entry name" value="RRM_10"/>
    <property type="match status" value="1"/>
</dbReference>
<gene>
    <name evidence="7" type="ORF">MNOR_LOCUS679</name>
</gene>
<dbReference type="InterPro" id="IPR006536">
    <property type="entry name" value="HnRNP-L/PTB"/>
</dbReference>
<dbReference type="InterPro" id="IPR055204">
    <property type="entry name" value="HNRNPL_RRM"/>
</dbReference>
<protein>
    <recommendedName>
        <fullName evidence="6">RRM domain-containing protein</fullName>
    </recommendedName>
</protein>
<dbReference type="GO" id="GO:0005634">
    <property type="term" value="C:nucleus"/>
    <property type="evidence" value="ECO:0007669"/>
    <property type="project" value="InterPro"/>
</dbReference>
<dbReference type="GO" id="GO:0003723">
    <property type="term" value="F:RNA binding"/>
    <property type="evidence" value="ECO:0007669"/>
    <property type="project" value="UniProtKB-UniRule"/>
</dbReference>
<feature type="domain" description="RRM" evidence="6">
    <location>
        <begin position="22"/>
        <end position="99"/>
    </location>
</feature>
<dbReference type="Pfam" id="PF11835">
    <property type="entry name" value="RRM_8"/>
    <property type="match status" value="1"/>
</dbReference>
<keyword evidence="2" id="KW-0677">Repeat</keyword>
<keyword evidence="3 4" id="KW-0694">RNA-binding</keyword>
<dbReference type="GO" id="GO:0006397">
    <property type="term" value="P:mRNA processing"/>
    <property type="evidence" value="ECO:0007669"/>
    <property type="project" value="InterPro"/>
</dbReference>
<evidence type="ECO:0000256" key="5">
    <source>
        <dbReference type="SAM" id="MobiDB-lite"/>
    </source>
</evidence>
<feature type="region of interest" description="Disordered" evidence="5">
    <location>
        <begin position="116"/>
        <end position="151"/>
    </location>
</feature>
<dbReference type="InterPro" id="IPR021790">
    <property type="entry name" value="PTBP1-like_RRM2"/>
</dbReference>
<keyword evidence="8" id="KW-1185">Reference proteome</keyword>
<dbReference type="SUPFAM" id="SSF54928">
    <property type="entry name" value="RNA-binding domain, RBD"/>
    <property type="match status" value="2"/>
</dbReference>
<dbReference type="PANTHER" id="PTHR15592">
    <property type="entry name" value="MATRIN 3/NUCLEAR PROTEIN 220-RELATED"/>
    <property type="match status" value="1"/>
</dbReference>
<evidence type="ECO:0000313" key="8">
    <source>
        <dbReference type="Proteomes" id="UP001497623"/>
    </source>
</evidence>
<dbReference type="PROSITE" id="PS50102">
    <property type="entry name" value="RRM"/>
    <property type="match status" value="2"/>
</dbReference>
<dbReference type="InterPro" id="IPR000504">
    <property type="entry name" value="RRM_dom"/>
</dbReference>
<evidence type="ECO:0000259" key="6">
    <source>
        <dbReference type="PROSITE" id="PS50102"/>
    </source>
</evidence>
<name>A0AAV2PL26_MEGNR</name>
<dbReference type="SMART" id="SM00360">
    <property type="entry name" value="RRM"/>
    <property type="match status" value="2"/>
</dbReference>
<feature type="domain" description="RRM" evidence="6">
    <location>
        <begin position="227"/>
        <end position="301"/>
    </location>
</feature>
<proteinExistence type="predicted"/>
<dbReference type="CDD" id="cd12427">
    <property type="entry name" value="RRM4_hnRNPL_like"/>
    <property type="match status" value="1"/>
</dbReference>
<evidence type="ECO:0000256" key="2">
    <source>
        <dbReference type="ARBA" id="ARBA00022737"/>
    </source>
</evidence>
<accession>A0AAV2PL26</accession>
<evidence type="ECO:0000256" key="4">
    <source>
        <dbReference type="PROSITE-ProRule" id="PRU00176"/>
    </source>
</evidence>